<dbReference type="Pfam" id="PF07811">
    <property type="entry name" value="TadE"/>
    <property type="match status" value="1"/>
</dbReference>
<evidence type="ECO:0000313" key="4">
    <source>
        <dbReference type="Proteomes" id="UP000266385"/>
    </source>
</evidence>
<dbReference type="Proteomes" id="UP000266385">
    <property type="component" value="Unassembled WGS sequence"/>
</dbReference>
<accession>A0A399RJG6</accession>
<keyword evidence="1" id="KW-0812">Transmembrane</keyword>
<protein>
    <submittedName>
        <fullName evidence="3">Pilus assembly protein</fullName>
    </submittedName>
</protein>
<keyword evidence="1" id="KW-1133">Transmembrane helix</keyword>
<evidence type="ECO:0000259" key="2">
    <source>
        <dbReference type="Pfam" id="PF07811"/>
    </source>
</evidence>
<dbReference type="RefSeq" id="WP_119375456.1">
    <property type="nucleotide sequence ID" value="NZ_QWFX01000006.1"/>
</dbReference>
<keyword evidence="4" id="KW-1185">Reference proteome</keyword>
<dbReference type="OrthoDB" id="7990385at2"/>
<dbReference type="AlphaFoldDB" id="A0A399RJG6"/>
<evidence type="ECO:0000313" key="3">
    <source>
        <dbReference type="EMBL" id="RIJ30137.1"/>
    </source>
</evidence>
<evidence type="ECO:0000256" key="1">
    <source>
        <dbReference type="SAM" id="Phobius"/>
    </source>
</evidence>
<dbReference type="InterPro" id="IPR012495">
    <property type="entry name" value="TadE-like_dom"/>
</dbReference>
<organism evidence="3 4">
    <name type="scientific">Henriciella mobilis</name>
    <dbReference type="NCBI Taxonomy" id="2305467"/>
    <lineage>
        <taxon>Bacteria</taxon>
        <taxon>Pseudomonadati</taxon>
        <taxon>Pseudomonadota</taxon>
        <taxon>Alphaproteobacteria</taxon>
        <taxon>Hyphomonadales</taxon>
        <taxon>Hyphomonadaceae</taxon>
        <taxon>Henriciella</taxon>
    </lineage>
</organism>
<dbReference type="EMBL" id="QWFX01000006">
    <property type="protein sequence ID" value="RIJ30137.1"/>
    <property type="molecule type" value="Genomic_DNA"/>
</dbReference>
<reference evidence="3 4" key="1">
    <citation type="submission" date="2018-08" db="EMBL/GenBank/DDBJ databases">
        <title>Henriciella mobilis sp. nov., isolated from seawater.</title>
        <authorList>
            <person name="Cheng H."/>
            <person name="Wu Y.-H."/>
            <person name="Xu X.-W."/>
            <person name="Guo L.-L."/>
        </authorList>
    </citation>
    <scope>NUCLEOTIDE SEQUENCE [LARGE SCALE GENOMIC DNA]</scope>
    <source>
        <strain evidence="3 4">JN25</strain>
    </source>
</reference>
<sequence length="186" mass="20870">MSFQKVPGLVSPIWLKRFRAWAEDRRGVAAVEFAMIAIPFFFLIFGLLEVCVIFIMSAVLEHGLNEAARGIRTGELQSGENFDRDAFEDIVCAQVFEMFECKGKIQLDVKTYDDFTSTNNASPLDENGELDATGFEFDPGGRDDIVVVRAFYAWDLITPVMSAPLANMSGNRHLLQATVVFRNEPF</sequence>
<name>A0A399RJG6_9PROT</name>
<comment type="caution">
    <text evidence="3">The sequence shown here is derived from an EMBL/GenBank/DDBJ whole genome shotgun (WGS) entry which is preliminary data.</text>
</comment>
<keyword evidence="1" id="KW-0472">Membrane</keyword>
<feature type="transmembrane region" description="Helical" evidence="1">
    <location>
        <begin position="33"/>
        <end position="60"/>
    </location>
</feature>
<feature type="domain" description="TadE-like" evidence="2">
    <location>
        <begin position="27"/>
        <end position="69"/>
    </location>
</feature>
<proteinExistence type="predicted"/>
<gene>
    <name evidence="3" type="ORF">D1223_05665</name>
</gene>